<evidence type="ECO:0000256" key="4">
    <source>
        <dbReference type="ARBA" id="ARBA00022475"/>
    </source>
</evidence>
<gene>
    <name evidence="11" type="primary">brnQ</name>
    <name evidence="10" type="ORF">B4U37_01005</name>
    <name evidence="11" type="ORF">FZC74_16725</name>
</gene>
<dbReference type="GO" id="GO:0015190">
    <property type="term" value="F:L-leucine transmembrane transporter activity"/>
    <property type="evidence" value="ECO:0007669"/>
    <property type="project" value="TreeGrafter"/>
</dbReference>
<keyword evidence="4" id="KW-1003">Cell membrane</keyword>
<evidence type="ECO:0000313" key="13">
    <source>
        <dbReference type="Proteomes" id="UP000323393"/>
    </source>
</evidence>
<feature type="transmembrane region" description="Helical" evidence="9">
    <location>
        <begin position="284"/>
        <end position="309"/>
    </location>
</feature>
<dbReference type="Proteomes" id="UP000195573">
    <property type="component" value="Chromosome"/>
</dbReference>
<dbReference type="Pfam" id="PF05525">
    <property type="entry name" value="Branch_AA_trans"/>
    <property type="match status" value="1"/>
</dbReference>
<dbReference type="KEGG" id="bhk:B4U37_01005"/>
<dbReference type="Proteomes" id="UP000323393">
    <property type="component" value="Unassembled WGS sequence"/>
</dbReference>
<dbReference type="InterPro" id="IPR004685">
    <property type="entry name" value="Brnchd-chn_aa_trnsp_Livcs"/>
</dbReference>
<evidence type="ECO:0000256" key="2">
    <source>
        <dbReference type="ARBA" id="ARBA00008540"/>
    </source>
</evidence>
<name>A0A1Y0CI56_9BACI</name>
<dbReference type="EMBL" id="CP020880">
    <property type="protein sequence ID" value="ART74724.1"/>
    <property type="molecule type" value="Genomic_DNA"/>
</dbReference>
<keyword evidence="8 9" id="KW-0472">Membrane</keyword>
<accession>A0A1Y0CI56</accession>
<comment type="similarity">
    <text evidence="2 9">Belongs to the branched chain amino acid transporter family.</text>
</comment>
<dbReference type="PANTHER" id="PTHR30588:SF0">
    <property type="entry name" value="BRANCHED-CHAIN AMINO ACID PERMEASE BRNQ"/>
    <property type="match status" value="1"/>
</dbReference>
<comment type="function">
    <text evidence="9">Component of the transport system for branched-chain amino acids.</text>
</comment>
<keyword evidence="5 9" id="KW-0812">Transmembrane</keyword>
<feature type="transmembrane region" description="Helical" evidence="9">
    <location>
        <begin position="197"/>
        <end position="216"/>
    </location>
</feature>
<feature type="transmembrane region" description="Helical" evidence="9">
    <location>
        <begin position="78"/>
        <end position="100"/>
    </location>
</feature>
<reference evidence="10 12" key="1">
    <citation type="submission" date="2017-04" db="EMBL/GenBank/DDBJ databases">
        <title>Complete Genome Sequence of the Bacillus horikoshii 20a strain from Cuatro Cienegas, Coahuila, Mexico.</title>
        <authorList>
            <person name="Zarza E."/>
            <person name="Alcaraz L.D."/>
            <person name="Aguilar-Salinas B."/>
            <person name="Islas A."/>
            <person name="Olmedo-Alvarez G."/>
        </authorList>
    </citation>
    <scope>NUCLEOTIDE SEQUENCE [LARGE SCALE GENOMIC DNA]</scope>
    <source>
        <strain evidence="10 12">20a</strain>
    </source>
</reference>
<evidence type="ECO:0000256" key="1">
    <source>
        <dbReference type="ARBA" id="ARBA00004651"/>
    </source>
</evidence>
<dbReference type="GO" id="GO:0005886">
    <property type="term" value="C:plasma membrane"/>
    <property type="evidence" value="ECO:0007669"/>
    <property type="project" value="UniProtKB-SubCell"/>
</dbReference>
<dbReference type="GeneID" id="96737021"/>
<organism evidence="11 13">
    <name type="scientific">Sutcliffiella horikoshii</name>
    <dbReference type="NCBI Taxonomy" id="79883"/>
    <lineage>
        <taxon>Bacteria</taxon>
        <taxon>Bacillati</taxon>
        <taxon>Bacillota</taxon>
        <taxon>Bacilli</taxon>
        <taxon>Bacillales</taxon>
        <taxon>Bacillaceae</taxon>
        <taxon>Sutcliffiella</taxon>
    </lineage>
</organism>
<evidence type="ECO:0000256" key="5">
    <source>
        <dbReference type="ARBA" id="ARBA00022692"/>
    </source>
</evidence>
<dbReference type="PANTHER" id="PTHR30588">
    <property type="entry name" value="BRANCHED-CHAIN AMINO ACID TRANSPORT SYSTEM 2 CARRIER PROTEIN"/>
    <property type="match status" value="1"/>
</dbReference>
<dbReference type="GO" id="GO:0005304">
    <property type="term" value="F:L-valine transmembrane transporter activity"/>
    <property type="evidence" value="ECO:0007669"/>
    <property type="project" value="TreeGrafter"/>
</dbReference>
<evidence type="ECO:0000256" key="7">
    <source>
        <dbReference type="ARBA" id="ARBA00022989"/>
    </source>
</evidence>
<protein>
    <recommendedName>
        <fullName evidence="9">Branched-chain amino acid transport system carrier protein</fullName>
    </recommendedName>
</protein>
<feature type="transmembrane region" description="Helical" evidence="9">
    <location>
        <begin position="153"/>
        <end position="177"/>
    </location>
</feature>
<feature type="transmembrane region" description="Helical" evidence="9">
    <location>
        <begin position="228"/>
        <end position="252"/>
    </location>
</feature>
<reference evidence="11 13" key="2">
    <citation type="submission" date="2019-08" db="EMBL/GenBank/DDBJ databases">
        <title>Bacillus genomes from the desert of Cuatro Cienegas, Coahuila.</title>
        <authorList>
            <person name="Olmedo-Alvarez G."/>
        </authorList>
    </citation>
    <scope>NUCLEOTIDE SEQUENCE [LARGE SCALE GENOMIC DNA]</scope>
    <source>
        <strain evidence="11 13">CH88_3T</strain>
    </source>
</reference>
<feature type="transmembrane region" description="Helical" evidence="9">
    <location>
        <begin position="7"/>
        <end position="29"/>
    </location>
</feature>
<feature type="transmembrane region" description="Helical" evidence="9">
    <location>
        <begin position="120"/>
        <end position="141"/>
    </location>
</feature>
<evidence type="ECO:0000313" key="11">
    <source>
        <dbReference type="EMBL" id="TYS57335.1"/>
    </source>
</evidence>
<evidence type="ECO:0000256" key="6">
    <source>
        <dbReference type="ARBA" id="ARBA00022970"/>
    </source>
</evidence>
<keyword evidence="6 9" id="KW-0029">Amino-acid transport</keyword>
<dbReference type="GO" id="GO:0015188">
    <property type="term" value="F:L-isoleucine transmembrane transporter activity"/>
    <property type="evidence" value="ECO:0007669"/>
    <property type="project" value="TreeGrafter"/>
</dbReference>
<dbReference type="AlphaFoldDB" id="A0A1Y0CI56"/>
<sequence>MTNKMPFSFVLAIGFMLFALFFGAGNLIFPAMLGQSAGTNIWSANAGFIVTGVGLPLLGVLALGYSGKSDLQSLASRVHPVFGLVFTVILYLAIGPLFAIPRTGTASFEMGIRPFLSEESSSIGLLIFTILFFGVTVFFSLKSTKIVDIVGKVLTPLLLLFIGILIATAFIFPIGSFQAPTESYVDGSFFKGFQEGYLTMDALAAFVFGIVVINAVKAKGATTKKEIMIAVTKAGGIAAGLLAIIYTSLSYIGASSVEALGLLENGGAVLSGASNHFFGAYGGLLLSLIVIGACLTTSIGLIISCSSYFNKLLPSISYKTFVIVLSTISAIFANVGLTQLIAVSVPVLVAIYPFVVCLMVLTFLHSFFNGRKEVYQGSMIFTSIVAFSDALKAAGMSIAPVEDLFATILPFYEVGLGWIFPAIIGGMLGFVFGKVIKEKPERVQLERKAG</sequence>
<evidence type="ECO:0000256" key="8">
    <source>
        <dbReference type="ARBA" id="ARBA00023136"/>
    </source>
</evidence>
<keyword evidence="3 9" id="KW-0813">Transport</keyword>
<dbReference type="GO" id="GO:0015820">
    <property type="term" value="P:L-leucine transport"/>
    <property type="evidence" value="ECO:0007669"/>
    <property type="project" value="TreeGrafter"/>
</dbReference>
<evidence type="ECO:0000313" key="12">
    <source>
        <dbReference type="Proteomes" id="UP000195573"/>
    </source>
</evidence>
<comment type="subcellular location">
    <subcellularLocation>
        <location evidence="1 9">Cell membrane</location>
        <topology evidence="1 9">Multi-pass membrane protein</topology>
    </subcellularLocation>
</comment>
<evidence type="ECO:0000256" key="3">
    <source>
        <dbReference type="ARBA" id="ARBA00022448"/>
    </source>
</evidence>
<feature type="transmembrane region" description="Helical" evidence="9">
    <location>
        <begin position="411"/>
        <end position="432"/>
    </location>
</feature>
<feature type="transmembrane region" description="Helical" evidence="9">
    <location>
        <begin position="380"/>
        <end position="399"/>
    </location>
</feature>
<evidence type="ECO:0000256" key="9">
    <source>
        <dbReference type="RuleBase" id="RU362122"/>
    </source>
</evidence>
<keyword evidence="7 9" id="KW-1133">Transmembrane helix</keyword>
<feature type="transmembrane region" description="Helical" evidence="9">
    <location>
        <begin position="321"/>
        <end position="341"/>
    </location>
</feature>
<dbReference type="NCBIfam" id="TIGR00796">
    <property type="entry name" value="livcs"/>
    <property type="match status" value="1"/>
</dbReference>
<dbReference type="EMBL" id="VTEU01000008">
    <property type="protein sequence ID" value="TYS57335.1"/>
    <property type="molecule type" value="Genomic_DNA"/>
</dbReference>
<feature type="transmembrane region" description="Helical" evidence="9">
    <location>
        <begin position="41"/>
        <end position="66"/>
    </location>
</feature>
<dbReference type="GO" id="GO:0015818">
    <property type="term" value="P:isoleucine transport"/>
    <property type="evidence" value="ECO:0007669"/>
    <property type="project" value="TreeGrafter"/>
</dbReference>
<feature type="transmembrane region" description="Helical" evidence="9">
    <location>
        <begin position="347"/>
        <end position="368"/>
    </location>
</feature>
<proteinExistence type="inferred from homology"/>
<evidence type="ECO:0000313" key="10">
    <source>
        <dbReference type="EMBL" id="ART74724.1"/>
    </source>
</evidence>
<dbReference type="RefSeq" id="WP_088016708.1">
    <property type="nucleotide sequence ID" value="NZ_CP020880.1"/>
</dbReference>
<keyword evidence="12" id="KW-1185">Reference proteome</keyword>